<sequence>MKTSQVQTDAGPPTNQALCDRGCDITKAVTLIHNNTSSSSSFTVVQVTARWRAAAFLHWKAMSAIQSVRSSASSPGVSSDLKDHHHN</sequence>
<organism evidence="2 3">
    <name type="scientific">Portunus trituberculatus</name>
    <name type="common">Swimming crab</name>
    <name type="synonym">Neptunus trituberculatus</name>
    <dbReference type="NCBI Taxonomy" id="210409"/>
    <lineage>
        <taxon>Eukaryota</taxon>
        <taxon>Metazoa</taxon>
        <taxon>Ecdysozoa</taxon>
        <taxon>Arthropoda</taxon>
        <taxon>Crustacea</taxon>
        <taxon>Multicrustacea</taxon>
        <taxon>Malacostraca</taxon>
        <taxon>Eumalacostraca</taxon>
        <taxon>Eucarida</taxon>
        <taxon>Decapoda</taxon>
        <taxon>Pleocyemata</taxon>
        <taxon>Brachyura</taxon>
        <taxon>Eubrachyura</taxon>
        <taxon>Portunoidea</taxon>
        <taxon>Portunidae</taxon>
        <taxon>Portuninae</taxon>
        <taxon>Portunus</taxon>
    </lineage>
</organism>
<gene>
    <name evidence="2" type="ORF">E2C01_042203</name>
</gene>
<comment type="caution">
    <text evidence="2">The sequence shown here is derived from an EMBL/GenBank/DDBJ whole genome shotgun (WGS) entry which is preliminary data.</text>
</comment>
<feature type="compositionally biased region" description="Low complexity" evidence="1">
    <location>
        <begin position="68"/>
        <end position="79"/>
    </location>
</feature>
<evidence type="ECO:0000313" key="3">
    <source>
        <dbReference type="Proteomes" id="UP000324222"/>
    </source>
</evidence>
<evidence type="ECO:0000313" key="2">
    <source>
        <dbReference type="EMBL" id="MPC48430.1"/>
    </source>
</evidence>
<dbReference type="EMBL" id="VSRR010008277">
    <property type="protein sequence ID" value="MPC48430.1"/>
    <property type="molecule type" value="Genomic_DNA"/>
</dbReference>
<feature type="region of interest" description="Disordered" evidence="1">
    <location>
        <begin position="68"/>
        <end position="87"/>
    </location>
</feature>
<reference evidence="2 3" key="1">
    <citation type="submission" date="2019-05" db="EMBL/GenBank/DDBJ databases">
        <title>Another draft genome of Portunus trituberculatus and its Hox gene families provides insights of decapod evolution.</title>
        <authorList>
            <person name="Jeong J.-H."/>
            <person name="Song I."/>
            <person name="Kim S."/>
            <person name="Choi T."/>
            <person name="Kim D."/>
            <person name="Ryu S."/>
            <person name="Kim W."/>
        </authorList>
    </citation>
    <scope>NUCLEOTIDE SEQUENCE [LARGE SCALE GENOMIC DNA]</scope>
    <source>
        <tissue evidence="2">Muscle</tissue>
    </source>
</reference>
<evidence type="ECO:0000256" key="1">
    <source>
        <dbReference type="SAM" id="MobiDB-lite"/>
    </source>
</evidence>
<protein>
    <submittedName>
        <fullName evidence="2">Uncharacterized protein</fullName>
    </submittedName>
</protein>
<keyword evidence="3" id="KW-1185">Reference proteome</keyword>
<dbReference type="AlphaFoldDB" id="A0A5B7FL58"/>
<name>A0A5B7FL58_PORTR</name>
<proteinExistence type="predicted"/>
<dbReference type="Proteomes" id="UP000324222">
    <property type="component" value="Unassembled WGS sequence"/>
</dbReference>
<accession>A0A5B7FL58</accession>